<evidence type="ECO:0000313" key="1">
    <source>
        <dbReference type="EMBL" id="KDA45357.1"/>
    </source>
</evidence>
<dbReference type="Proteomes" id="UP000027129">
    <property type="component" value="Unassembled WGS sequence"/>
</dbReference>
<evidence type="ECO:0000313" key="2">
    <source>
        <dbReference type="Proteomes" id="UP000027129"/>
    </source>
</evidence>
<keyword evidence="2" id="KW-1185">Reference proteome</keyword>
<sequence length="50" mass="6114">MVNLNDYLSHETIKKYRNGKLDWEYDMTIDMDTLYKLIVVILLECVPWYN</sequence>
<dbReference type="EMBL" id="JMHU01000021">
    <property type="protein sequence ID" value="KDA45357.1"/>
    <property type="molecule type" value="Genomic_DNA"/>
</dbReference>
<organism evidence="1 2">
    <name type="scientific">Ligilactobacillus animalis</name>
    <dbReference type="NCBI Taxonomy" id="1605"/>
    <lineage>
        <taxon>Bacteria</taxon>
        <taxon>Bacillati</taxon>
        <taxon>Bacillota</taxon>
        <taxon>Bacilli</taxon>
        <taxon>Lactobacillales</taxon>
        <taxon>Lactobacillaceae</taxon>
        <taxon>Ligilactobacillus</taxon>
    </lineage>
</organism>
<proteinExistence type="predicted"/>
<gene>
    <name evidence="1" type="ORF">Lani381_1535</name>
</gene>
<protein>
    <submittedName>
        <fullName evidence="1">Uncharacterized protein</fullName>
    </submittedName>
</protein>
<comment type="caution">
    <text evidence="1">The sequence shown here is derived from an EMBL/GenBank/DDBJ whole genome shotgun (WGS) entry which is preliminary data.</text>
</comment>
<name>A0ABR4RPF8_9LACO</name>
<reference evidence="1 2" key="1">
    <citation type="submission" date="2014-04" db="EMBL/GenBank/DDBJ databases">
        <title>Draft Genome Sequence of Lactobacillus animalis 381-IL-28.</title>
        <authorList>
            <person name="Sturino J.M."/>
            <person name="Rajendran M."/>
            <person name="Altermann E."/>
        </authorList>
    </citation>
    <scope>NUCLEOTIDE SEQUENCE [LARGE SCALE GENOMIC DNA]</scope>
    <source>
        <strain evidence="1 2">381-IL-28</strain>
    </source>
</reference>
<accession>A0ABR4RPF8</accession>